<evidence type="ECO:0000313" key="2">
    <source>
        <dbReference type="Proteomes" id="UP001206925"/>
    </source>
</evidence>
<name>A0AAD5CXU2_AMBAR</name>
<protein>
    <submittedName>
        <fullName evidence="1">Uncharacterized protein</fullName>
    </submittedName>
</protein>
<comment type="caution">
    <text evidence="1">The sequence shown here is derived from an EMBL/GenBank/DDBJ whole genome shotgun (WGS) entry which is preliminary data.</text>
</comment>
<organism evidence="1 2">
    <name type="scientific">Ambrosia artemisiifolia</name>
    <name type="common">Common ragweed</name>
    <dbReference type="NCBI Taxonomy" id="4212"/>
    <lineage>
        <taxon>Eukaryota</taxon>
        <taxon>Viridiplantae</taxon>
        <taxon>Streptophyta</taxon>
        <taxon>Embryophyta</taxon>
        <taxon>Tracheophyta</taxon>
        <taxon>Spermatophyta</taxon>
        <taxon>Magnoliopsida</taxon>
        <taxon>eudicotyledons</taxon>
        <taxon>Gunneridae</taxon>
        <taxon>Pentapetalae</taxon>
        <taxon>asterids</taxon>
        <taxon>campanulids</taxon>
        <taxon>Asterales</taxon>
        <taxon>Asteraceae</taxon>
        <taxon>Asteroideae</taxon>
        <taxon>Heliantheae alliance</taxon>
        <taxon>Heliantheae</taxon>
        <taxon>Ambrosia</taxon>
    </lineage>
</organism>
<sequence length="143" mass="16232">MLSMNLLIRSKVLSSNMFTRFRPASRFFWNKSAANSSNNDIKKERAFSPDIELFLWTSGMLGSGKDVKVSLERNTVLIKAKGFETIKGTGALEGHETEFYSPDTTFKIDMEAEMWKDSADIKLSVPKLRGNKRVFNVRVNVTD</sequence>
<evidence type="ECO:0000313" key="1">
    <source>
        <dbReference type="EMBL" id="KAI7750348.1"/>
    </source>
</evidence>
<dbReference type="EMBL" id="JAMZMK010006164">
    <property type="protein sequence ID" value="KAI7750348.1"/>
    <property type="molecule type" value="Genomic_DNA"/>
</dbReference>
<gene>
    <name evidence="1" type="ORF">M8C21_025677</name>
</gene>
<accession>A0AAD5CXU2</accession>
<dbReference type="AlphaFoldDB" id="A0AAD5CXU2"/>
<keyword evidence="2" id="KW-1185">Reference proteome</keyword>
<proteinExistence type="predicted"/>
<reference evidence="1" key="1">
    <citation type="submission" date="2022-06" db="EMBL/GenBank/DDBJ databases">
        <title>Uncovering the hologenomic basis of an extraordinary plant invasion.</title>
        <authorList>
            <person name="Bieker V.C."/>
            <person name="Martin M.D."/>
            <person name="Gilbert T."/>
            <person name="Hodgins K."/>
            <person name="Battlay P."/>
            <person name="Petersen B."/>
            <person name="Wilson J."/>
        </authorList>
    </citation>
    <scope>NUCLEOTIDE SEQUENCE</scope>
    <source>
        <strain evidence="1">AA19_3_7</strain>
        <tissue evidence="1">Leaf</tissue>
    </source>
</reference>
<dbReference type="Proteomes" id="UP001206925">
    <property type="component" value="Unassembled WGS sequence"/>
</dbReference>